<feature type="domain" description="Rhodanese" evidence="1">
    <location>
        <begin position="24"/>
        <end position="120"/>
    </location>
</feature>
<dbReference type="OrthoDB" id="9807812at2"/>
<dbReference type="InterPro" id="IPR001763">
    <property type="entry name" value="Rhodanese-like_dom"/>
</dbReference>
<evidence type="ECO:0000313" key="3">
    <source>
        <dbReference type="Proteomes" id="UP000228948"/>
    </source>
</evidence>
<dbReference type="EMBL" id="CP024899">
    <property type="protein sequence ID" value="ATX64901.1"/>
    <property type="molecule type" value="Genomic_DNA"/>
</dbReference>
<dbReference type="Pfam" id="PF00581">
    <property type="entry name" value="Rhodanese"/>
    <property type="match status" value="1"/>
</dbReference>
<accession>A0A2K8K630</accession>
<keyword evidence="2" id="KW-0808">Transferase</keyword>
<keyword evidence="3" id="KW-1185">Reference proteome</keyword>
<name>A0A2K8K630_9RHOB</name>
<dbReference type="Proteomes" id="UP000228948">
    <property type="component" value="Chromosome"/>
</dbReference>
<evidence type="ECO:0000259" key="1">
    <source>
        <dbReference type="PROSITE" id="PS50206"/>
    </source>
</evidence>
<organism evidence="2 3">
    <name type="scientific">Roseinatronobacter bogoriensis subsp. barguzinensis</name>
    <dbReference type="NCBI Taxonomy" id="441209"/>
    <lineage>
        <taxon>Bacteria</taxon>
        <taxon>Pseudomonadati</taxon>
        <taxon>Pseudomonadota</taxon>
        <taxon>Alphaproteobacteria</taxon>
        <taxon>Rhodobacterales</taxon>
        <taxon>Paracoccaceae</taxon>
        <taxon>Roseinatronobacter</taxon>
    </lineage>
</organism>
<dbReference type="PANTHER" id="PTHR43031">
    <property type="entry name" value="FAD-DEPENDENT OXIDOREDUCTASE"/>
    <property type="match status" value="1"/>
</dbReference>
<dbReference type="SMART" id="SM00450">
    <property type="entry name" value="RHOD"/>
    <property type="match status" value="1"/>
</dbReference>
<dbReference type="STRING" id="441209.GCA_001870665_00658"/>
<dbReference type="KEGG" id="rbg:BG454_02830"/>
<proteinExistence type="predicted"/>
<dbReference type="PROSITE" id="PS50206">
    <property type="entry name" value="RHODANESE_3"/>
    <property type="match status" value="1"/>
</dbReference>
<sequence length="120" mass="13060">MFAFLKPKSATQRINPSDAIARVANGTMTLIDVREADELRQTGKAKGALHIPLSQIAAQTDPKNGHFNRKLSQDMPIALYCASGMRSDRAARAMTANGFSEVYNLGTLQDWKISGGPIVR</sequence>
<reference evidence="2 3" key="1">
    <citation type="submission" date="2017-11" db="EMBL/GenBank/DDBJ databases">
        <title>Revised Sequence and Annotation of the Rhodobaca barguzinensis strain alga05 Genome.</title>
        <authorList>
            <person name="Kopejtka K."/>
            <person name="Tomasch J.M."/>
            <person name="Bunk B."/>
            <person name="Koblizek M."/>
        </authorList>
    </citation>
    <scope>NUCLEOTIDE SEQUENCE [LARGE SCALE GENOMIC DNA]</scope>
    <source>
        <strain evidence="3">alga05</strain>
    </source>
</reference>
<dbReference type="GO" id="GO:0016740">
    <property type="term" value="F:transferase activity"/>
    <property type="evidence" value="ECO:0007669"/>
    <property type="project" value="UniProtKB-KW"/>
</dbReference>
<dbReference type="InterPro" id="IPR050229">
    <property type="entry name" value="GlpE_sulfurtransferase"/>
</dbReference>
<dbReference type="Gene3D" id="3.40.250.10">
    <property type="entry name" value="Rhodanese-like domain"/>
    <property type="match status" value="1"/>
</dbReference>
<protein>
    <submittedName>
        <fullName evidence="2">Sulfurtransferase</fullName>
    </submittedName>
</protein>
<dbReference type="SUPFAM" id="SSF52821">
    <property type="entry name" value="Rhodanese/Cell cycle control phosphatase"/>
    <property type="match status" value="1"/>
</dbReference>
<evidence type="ECO:0000313" key="2">
    <source>
        <dbReference type="EMBL" id="ATX64901.1"/>
    </source>
</evidence>
<gene>
    <name evidence="2" type="ORF">BG454_02830</name>
</gene>
<dbReference type="RefSeq" id="WP_071479776.1">
    <property type="nucleotide sequence ID" value="NZ_CP024899.1"/>
</dbReference>
<dbReference type="InterPro" id="IPR036873">
    <property type="entry name" value="Rhodanese-like_dom_sf"/>
</dbReference>
<dbReference type="AlphaFoldDB" id="A0A2K8K630"/>
<dbReference type="PANTHER" id="PTHR43031:SF1">
    <property type="entry name" value="PYRIDINE NUCLEOTIDE-DISULPHIDE OXIDOREDUCTASE"/>
    <property type="match status" value="1"/>
</dbReference>